<accession>A0AAD2K0K8</accession>
<protein>
    <submittedName>
        <fullName evidence="1">Uncharacterized protein</fullName>
    </submittedName>
</protein>
<reference evidence="1" key="1">
    <citation type="submission" date="2023-11" db="EMBL/GenBank/DDBJ databases">
        <authorList>
            <person name="De Vega J J."/>
            <person name="De Vega J J."/>
        </authorList>
    </citation>
    <scope>NUCLEOTIDE SEQUENCE</scope>
</reference>
<sequence length="140" mass="15550">MIGDTLWPSYSAEKTSFLDALPDIVFGLSRSRSIQSGACLSRARRIDQCNSVAFSTVEPVTKPPFPVPVPGSTDKGVVRWMGWGKDAWMWIRPCLKWDRYRAAEPRVLTCWPALALSGSPSRLSRTSTFGSAVRQMRPSS</sequence>
<dbReference type="AlphaFoldDB" id="A0AAD2K0K8"/>
<dbReference type="Proteomes" id="UP001295794">
    <property type="component" value="Unassembled WGS sequence"/>
</dbReference>
<dbReference type="EMBL" id="CAVNYO010000169">
    <property type="protein sequence ID" value="CAK5270699.1"/>
    <property type="molecule type" value="Genomic_DNA"/>
</dbReference>
<organism evidence="1 2">
    <name type="scientific">Mycena citricolor</name>
    <dbReference type="NCBI Taxonomy" id="2018698"/>
    <lineage>
        <taxon>Eukaryota</taxon>
        <taxon>Fungi</taxon>
        <taxon>Dikarya</taxon>
        <taxon>Basidiomycota</taxon>
        <taxon>Agaricomycotina</taxon>
        <taxon>Agaricomycetes</taxon>
        <taxon>Agaricomycetidae</taxon>
        <taxon>Agaricales</taxon>
        <taxon>Marasmiineae</taxon>
        <taxon>Mycenaceae</taxon>
        <taxon>Mycena</taxon>
    </lineage>
</organism>
<comment type="caution">
    <text evidence="1">The sequence shown here is derived from an EMBL/GenBank/DDBJ whole genome shotgun (WGS) entry which is preliminary data.</text>
</comment>
<evidence type="ECO:0000313" key="1">
    <source>
        <dbReference type="EMBL" id="CAK5270699.1"/>
    </source>
</evidence>
<name>A0AAD2K0K8_9AGAR</name>
<proteinExistence type="predicted"/>
<keyword evidence="2" id="KW-1185">Reference proteome</keyword>
<evidence type="ECO:0000313" key="2">
    <source>
        <dbReference type="Proteomes" id="UP001295794"/>
    </source>
</evidence>
<gene>
    <name evidence="1" type="ORF">MYCIT1_LOCUS15323</name>
</gene>